<accession>A0A0G0C2Q6</accession>
<reference evidence="1 2" key="1">
    <citation type="journal article" date="2015" name="Nature">
        <title>rRNA introns, odd ribosomes, and small enigmatic genomes across a large radiation of phyla.</title>
        <authorList>
            <person name="Brown C.T."/>
            <person name="Hug L.A."/>
            <person name="Thomas B.C."/>
            <person name="Sharon I."/>
            <person name="Castelle C.J."/>
            <person name="Singh A."/>
            <person name="Wilkins M.J."/>
            <person name="Williams K.H."/>
            <person name="Banfield J.F."/>
        </authorList>
    </citation>
    <scope>NUCLEOTIDE SEQUENCE [LARGE SCALE GENOMIC DNA]</scope>
</reference>
<proteinExistence type="predicted"/>
<evidence type="ECO:0000313" key="1">
    <source>
        <dbReference type="EMBL" id="KKP45445.1"/>
    </source>
</evidence>
<dbReference type="Proteomes" id="UP000034778">
    <property type="component" value="Unassembled WGS sequence"/>
</dbReference>
<name>A0A0G0C2Q6_9BACT</name>
<evidence type="ECO:0000313" key="2">
    <source>
        <dbReference type="Proteomes" id="UP000034778"/>
    </source>
</evidence>
<dbReference type="STRING" id="1618566.UR35_C0001G0042"/>
<gene>
    <name evidence="1" type="ORF">UR35_C0001G0042</name>
</gene>
<sequence>MISPKDIFAGKSAGITTVSFYPDDNKRYYSEYDIKSYKADFIINNLMDLVKIVN</sequence>
<organism evidence="1 2">
    <name type="scientific">Candidatus Woesebacteria bacterium GW2011_GWB1_33_22</name>
    <dbReference type="NCBI Taxonomy" id="1618566"/>
    <lineage>
        <taxon>Bacteria</taxon>
        <taxon>Candidatus Woeseibacteriota</taxon>
    </lineage>
</organism>
<dbReference type="AlphaFoldDB" id="A0A0G0C2Q6"/>
<dbReference type="InterPro" id="IPR023214">
    <property type="entry name" value="HAD_sf"/>
</dbReference>
<dbReference type="EMBL" id="LBOW01000001">
    <property type="protein sequence ID" value="KKP45445.1"/>
    <property type="molecule type" value="Genomic_DNA"/>
</dbReference>
<protein>
    <submittedName>
        <fullName evidence="1">Uncharacterized protein</fullName>
    </submittedName>
</protein>
<dbReference type="Gene3D" id="3.40.50.1000">
    <property type="entry name" value="HAD superfamily/HAD-like"/>
    <property type="match status" value="1"/>
</dbReference>
<comment type="caution">
    <text evidence="1">The sequence shown here is derived from an EMBL/GenBank/DDBJ whole genome shotgun (WGS) entry which is preliminary data.</text>
</comment>
<dbReference type="InterPro" id="IPR036412">
    <property type="entry name" value="HAD-like_sf"/>
</dbReference>
<dbReference type="SUPFAM" id="SSF56784">
    <property type="entry name" value="HAD-like"/>
    <property type="match status" value="1"/>
</dbReference>